<keyword evidence="2" id="KW-1185">Reference proteome</keyword>
<gene>
    <name evidence="1" type="ORF">BN990_03866</name>
</gene>
<reference evidence="2" key="2">
    <citation type="submission" date="2014-05" db="EMBL/GenBank/DDBJ databases">
        <title>Draft genome sequence of Virgibacillus massiliensis Vm-5.</title>
        <authorList>
            <person name="Khelaifia S."/>
            <person name="Croce O."/>
            <person name="Lagier J.C."/>
            <person name="Raoult D."/>
        </authorList>
    </citation>
    <scope>NUCLEOTIDE SEQUENCE [LARGE SCALE GENOMIC DNA]</scope>
    <source>
        <strain evidence="2">Vm-5</strain>
    </source>
</reference>
<dbReference type="eggNOG" id="COG3677">
    <property type="taxonomic scope" value="Bacteria"/>
</dbReference>
<reference evidence="1 2" key="1">
    <citation type="submission" date="2014-03" db="EMBL/GenBank/DDBJ databases">
        <authorList>
            <person name="Urmite Genomes U."/>
        </authorList>
    </citation>
    <scope>NUCLEOTIDE SEQUENCE [LARGE SCALE GENOMIC DNA]</scope>
    <source>
        <strain evidence="1 2">Vm-5</strain>
    </source>
</reference>
<dbReference type="AlphaFoldDB" id="A0A024QG44"/>
<proteinExistence type="predicted"/>
<comment type="caution">
    <text evidence="1">The sequence shown here is derived from an EMBL/GenBank/DDBJ whole genome shotgun (WGS) entry which is preliminary data.</text>
</comment>
<dbReference type="EMBL" id="CCDP010000003">
    <property type="protein sequence ID" value="CDQ41493.1"/>
    <property type="molecule type" value="Genomic_DNA"/>
</dbReference>
<name>A0A024QG44_9BACI</name>
<sequence length="158" mass="18376">MLNIFLMWGLGLMNKKEIGNTLRDYKWMINEIKRQREFLKDAGTNLVAQSGIESAMPKAQGGTSDPVAREVVRRDKKYTWINRLERKVTYIQERIPAISNERELVVLECLLDGMSMRAISNHMGLSERHIFRIRDAIVSQMADMSYLSHIMTEEKRCV</sequence>
<evidence type="ECO:0000313" key="2">
    <source>
        <dbReference type="Proteomes" id="UP000028875"/>
    </source>
</evidence>
<dbReference type="STRING" id="1462526.BN990_03866"/>
<accession>A0A024QG44</accession>
<evidence type="ECO:0000313" key="1">
    <source>
        <dbReference type="EMBL" id="CDQ41493.1"/>
    </source>
</evidence>
<dbReference type="Proteomes" id="UP000028875">
    <property type="component" value="Unassembled WGS sequence"/>
</dbReference>
<protein>
    <submittedName>
        <fullName evidence="1">Uncharacterized protein</fullName>
    </submittedName>
</protein>
<organism evidence="1 2">
    <name type="scientific">Virgibacillus massiliensis</name>
    <dbReference type="NCBI Taxonomy" id="1462526"/>
    <lineage>
        <taxon>Bacteria</taxon>
        <taxon>Bacillati</taxon>
        <taxon>Bacillota</taxon>
        <taxon>Bacilli</taxon>
        <taxon>Bacillales</taxon>
        <taxon>Bacillaceae</taxon>
        <taxon>Virgibacillus</taxon>
    </lineage>
</organism>